<reference evidence="1 2" key="1">
    <citation type="submission" date="2014-06" db="EMBL/GenBank/DDBJ databases">
        <title>Evolutionary Origins and Diversification of the Mycorrhizal Mutualists.</title>
        <authorList>
            <consortium name="DOE Joint Genome Institute"/>
            <consortium name="Mycorrhizal Genomics Consortium"/>
            <person name="Kohler A."/>
            <person name="Kuo A."/>
            <person name="Nagy L.G."/>
            <person name="Floudas D."/>
            <person name="Copeland A."/>
            <person name="Barry K.W."/>
            <person name="Cichocki N."/>
            <person name="Veneault-Fourrey C."/>
            <person name="LaButti K."/>
            <person name="Lindquist E.A."/>
            <person name="Lipzen A."/>
            <person name="Lundell T."/>
            <person name="Morin E."/>
            <person name="Murat C."/>
            <person name="Riley R."/>
            <person name="Ohm R."/>
            <person name="Sun H."/>
            <person name="Tunlid A."/>
            <person name="Henrissat B."/>
            <person name="Grigoriev I.V."/>
            <person name="Hibbett D.S."/>
            <person name="Martin F."/>
        </authorList>
    </citation>
    <scope>NUCLEOTIDE SEQUENCE [LARGE SCALE GENOMIC DNA]</scope>
    <source>
        <strain evidence="1 2">SS14</strain>
    </source>
</reference>
<organism evidence="1 2">
    <name type="scientific">Sphaerobolus stellatus (strain SS14)</name>
    <dbReference type="NCBI Taxonomy" id="990650"/>
    <lineage>
        <taxon>Eukaryota</taxon>
        <taxon>Fungi</taxon>
        <taxon>Dikarya</taxon>
        <taxon>Basidiomycota</taxon>
        <taxon>Agaricomycotina</taxon>
        <taxon>Agaricomycetes</taxon>
        <taxon>Phallomycetidae</taxon>
        <taxon>Geastrales</taxon>
        <taxon>Sphaerobolaceae</taxon>
        <taxon>Sphaerobolus</taxon>
    </lineage>
</organism>
<name>A0A0C9UWH7_SPHS4</name>
<dbReference type="AlphaFoldDB" id="A0A0C9UWH7"/>
<evidence type="ECO:0000313" key="2">
    <source>
        <dbReference type="Proteomes" id="UP000054279"/>
    </source>
</evidence>
<dbReference type="EMBL" id="KN837154">
    <property type="protein sequence ID" value="KIJ39219.1"/>
    <property type="molecule type" value="Genomic_DNA"/>
</dbReference>
<evidence type="ECO:0000313" key="1">
    <source>
        <dbReference type="EMBL" id="KIJ39219.1"/>
    </source>
</evidence>
<dbReference type="HOGENOM" id="CLU_3126016_0_0_1"/>
<accession>A0A0C9UWH7</accession>
<sequence length="50" mass="5722">MCRGSGSHDSLPLWRREGAQHRSSSADFLCQLAHHLRSKLVLQTIILHDR</sequence>
<gene>
    <name evidence="1" type="ORF">M422DRAFT_258108</name>
</gene>
<protein>
    <submittedName>
        <fullName evidence="1">Uncharacterized protein</fullName>
    </submittedName>
</protein>
<keyword evidence="2" id="KW-1185">Reference proteome</keyword>
<dbReference type="Proteomes" id="UP000054279">
    <property type="component" value="Unassembled WGS sequence"/>
</dbReference>
<proteinExistence type="predicted"/>